<feature type="transmembrane region" description="Helical" evidence="1">
    <location>
        <begin position="68"/>
        <end position="90"/>
    </location>
</feature>
<keyword evidence="1" id="KW-1133">Transmembrane helix</keyword>
<dbReference type="KEGG" id="pxv:FXF36_04755"/>
<gene>
    <name evidence="2" type="ORF">FXF36_04755</name>
</gene>
<keyword evidence="1" id="KW-0472">Membrane</keyword>
<sequence length="127" mass="14887">MSNVLRRKSNKVRKRRRGKECNSWAYVVFASIVDCIFSYSWHESQTPEPIFGLSDCLGELGRQRQEKLSLVFISFLFLVGIAVTIYMRVVYQETQRWIGCSILTAIIGVFLFITFLIKIQKRKRQND</sequence>
<evidence type="ECO:0000313" key="2">
    <source>
        <dbReference type="EMBL" id="QFJ54226.1"/>
    </source>
</evidence>
<proteinExistence type="predicted"/>
<feature type="transmembrane region" description="Helical" evidence="1">
    <location>
        <begin position="97"/>
        <end position="117"/>
    </location>
</feature>
<dbReference type="EMBL" id="CP043028">
    <property type="protein sequence ID" value="QFJ54226.1"/>
    <property type="molecule type" value="Genomic_DNA"/>
</dbReference>
<name>A0A5P6VNH0_PSEXY</name>
<evidence type="ECO:0000313" key="3">
    <source>
        <dbReference type="Proteomes" id="UP000327030"/>
    </source>
</evidence>
<protein>
    <recommendedName>
        <fullName evidence="4">Transmembrane protein</fullName>
    </recommendedName>
</protein>
<keyword evidence="1" id="KW-0812">Transmembrane</keyword>
<dbReference type="AlphaFoldDB" id="A0A5P6VNH0"/>
<feature type="transmembrane region" description="Helical" evidence="1">
    <location>
        <begin position="21"/>
        <end position="41"/>
    </location>
</feature>
<dbReference type="RefSeq" id="WP_151622722.1">
    <property type="nucleotide sequence ID" value="NZ_CP043028.1"/>
</dbReference>
<reference evidence="3" key="1">
    <citation type="submission" date="2019-08" db="EMBL/GenBank/DDBJ databases">
        <title>Complete Genome Sequence of the Polysaccharide-Degrading Rumen Bacterium Pseudobutyrivibrio xylanivorans MA3014.</title>
        <authorList>
            <person name="Palevich N."/>
            <person name="Maclean P.H."/>
            <person name="Kelly W.J."/>
            <person name="Leahy S.C."/>
            <person name="Rakonjac J."/>
            <person name="Attwood G.T."/>
        </authorList>
    </citation>
    <scope>NUCLEOTIDE SEQUENCE [LARGE SCALE GENOMIC DNA]</scope>
    <source>
        <strain evidence="3">MA3014</strain>
    </source>
</reference>
<organism evidence="2 3">
    <name type="scientific">Pseudobutyrivibrio xylanivorans</name>
    <dbReference type="NCBI Taxonomy" id="185007"/>
    <lineage>
        <taxon>Bacteria</taxon>
        <taxon>Bacillati</taxon>
        <taxon>Bacillota</taxon>
        <taxon>Clostridia</taxon>
        <taxon>Lachnospirales</taxon>
        <taxon>Lachnospiraceae</taxon>
        <taxon>Pseudobutyrivibrio</taxon>
    </lineage>
</organism>
<accession>A0A5P6VNH0</accession>
<dbReference type="Proteomes" id="UP000327030">
    <property type="component" value="Chromosome 1"/>
</dbReference>
<evidence type="ECO:0000256" key="1">
    <source>
        <dbReference type="SAM" id="Phobius"/>
    </source>
</evidence>
<evidence type="ECO:0008006" key="4">
    <source>
        <dbReference type="Google" id="ProtNLM"/>
    </source>
</evidence>